<feature type="region of interest" description="Disordered" evidence="1">
    <location>
        <begin position="1"/>
        <end position="29"/>
    </location>
</feature>
<sequence length="142" mass="15751">MMSLSGSPPSEPLFWSSSFPSFSRSSSPDEILDSLEDFCHRHTDKGSIFSSSRRVKESPPRATSTPCSKRRQSGFAATGEGEPLTGEKARLKRDFEQRFGPHYQSGWRAGHYSIADEELFLVIFLLNRVALTAAISSVSSLF</sequence>
<feature type="non-terminal residue" evidence="2">
    <location>
        <position position="142"/>
    </location>
</feature>
<evidence type="ECO:0000256" key="1">
    <source>
        <dbReference type="SAM" id="MobiDB-lite"/>
    </source>
</evidence>
<name>A0A5J5CTC6_9PERO</name>
<evidence type="ECO:0000313" key="2">
    <source>
        <dbReference type="EMBL" id="KAA8585688.1"/>
    </source>
</evidence>
<feature type="compositionally biased region" description="Low complexity" evidence="1">
    <location>
        <begin position="12"/>
        <end position="28"/>
    </location>
</feature>
<organism evidence="2 3">
    <name type="scientific">Etheostoma spectabile</name>
    <name type="common">orangethroat darter</name>
    <dbReference type="NCBI Taxonomy" id="54343"/>
    <lineage>
        <taxon>Eukaryota</taxon>
        <taxon>Metazoa</taxon>
        <taxon>Chordata</taxon>
        <taxon>Craniata</taxon>
        <taxon>Vertebrata</taxon>
        <taxon>Euteleostomi</taxon>
        <taxon>Actinopterygii</taxon>
        <taxon>Neopterygii</taxon>
        <taxon>Teleostei</taxon>
        <taxon>Neoteleostei</taxon>
        <taxon>Acanthomorphata</taxon>
        <taxon>Eupercaria</taxon>
        <taxon>Perciformes</taxon>
        <taxon>Percoidei</taxon>
        <taxon>Percidae</taxon>
        <taxon>Etheostomatinae</taxon>
        <taxon>Etheostoma</taxon>
    </lineage>
</organism>
<comment type="caution">
    <text evidence="2">The sequence shown here is derived from an EMBL/GenBank/DDBJ whole genome shotgun (WGS) entry which is preliminary data.</text>
</comment>
<proteinExistence type="predicted"/>
<dbReference type="EMBL" id="VOFY01000015">
    <property type="protein sequence ID" value="KAA8585688.1"/>
    <property type="molecule type" value="Genomic_DNA"/>
</dbReference>
<protein>
    <submittedName>
        <fullName evidence="2">Uncharacterized protein</fullName>
    </submittedName>
</protein>
<evidence type="ECO:0000313" key="3">
    <source>
        <dbReference type="Proteomes" id="UP000327493"/>
    </source>
</evidence>
<dbReference type="AlphaFoldDB" id="A0A5J5CTC6"/>
<dbReference type="Proteomes" id="UP000327493">
    <property type="component" value="Chromosome 15"/>
</dbReference>
<feature type="region of interest" description="Disordered" evidence="1">
    <location>
        <begin position="45"/>
        <end position="88"/>
    </location>
</feature>
<keyword evidence="3" id="KW-1185">Reference proteome</keyword>
<accession>A0A5J5CTC6</accession>
<gene>
    <name evidence="2" type="ORF">FQN60_004382</name>
</gene>
<reference evidence="2 3" key="1">
    <citation type="submission" date="2019-08" db="EMBL/GenBank/DDBJ databases">
        <title>A chromosome-level genome assembly, high-density linkage maps, and genome scans reveal the genomic architecture of hybrid incompatibilities underlying speciation via character displacement in darters (Percidae: Etheostominae).</title>
        <authorList>
            <person name="Moran R.L."/>
            <person name="Catchen J.M."/>
            <person name="Fuller R.C."/>
        </authorList>
    </citation>
    <scope>NUCLEOTIDE SEQUENCE [LARGE SCALE GENOMIC DNA]</scope>
    <source>
        <strain evidence="2">EspeVRDwgs_2016</strain>
        <tissue evidence="2">Muscle</tissue>
    </source>
</reference>